<comment type="caution">
    <text evidence="2">The sequence shown here is derived from an EMBL/GenBank/DDBJ whole genome shotgun (WGS) entry which is preliminary data.</text>
</comment>
<gene>
    <name evidence="2" type="ORF">E1I18_00290</name>
</gene>
<proteinExistence type="predicted"/>
<dbReference type="OrthoDB" id="248489at2"/>
<dbReference type="InterPro" id="IPR016181">
    <property type="entry name" value="Acyl_CoA_acyltransferase"/>
</dbReference>
<dbReference type="InterPro" id="IPR013653">
    <property type="entry name" value="GCN5-like_dom"/>
</dbReference>
<organism evidence="2 3">
    <name type="scientific">Mycoplasmopsis mucosicanis</name>
    <dbReference type="NCBI Taxonomy" id="458208"/>
    <lineage>
        <taxon>Bacteria</taxon>
        <taxon>Bacillati</taxon>
        <taxon>Mycoplasmatota</taxon>
        <taxon>Mycoplasmoidales</taxon>
        <taxon>Metamycoplasmataceae</taxon>
        <taxon>Mycoplasmopsis</taxon>
    </lineage>
</organism>
<evidence type="ECO:0000259" key="1">
    <source>
        <dbReference type="PROSITE" id="PS51186"/>
    </source>
</evidence>
<evidence type="ECO:0000313" key="2">
    <source>
        <dbReference type="EMBL" id="TQC54203.1"/>
    </source>
</evidence>
<protein>
    <submittedName>
        <fullName evidence="2">GNAT family N-acetyltransferase</fullName>
    </submittedName>
</protein>
<dbReference type="InterPro" id="IPR000182">
    <property type="entry name" value="GNAT_dom"/>
</dbReference>
<evidence type="ECO:0000313" key="3">
    <source>
        <dbReference type="Proteomes" id="UP000320801"/>
    </source>
</evidence>
<dbReference type="Pfam" id="PF08445">
    <property type="entry name" value="FR47"/>
    <property type="match status" value="1"/>
</dbReference>
<keyword evidence="3" id="KW-1185">Reference proteome</keyword>
<dbReference type="GO" id="GO:0016747">
    <property type="term" value="F:acyltransferase activity, transferring groups other than amino-acyl groups"/>
    <property type="evidence" value="ECO:0007669"/>
    <property type="project" value="InterPro"/>
</dbReference>
<dbReference type="EMBL" id="SMDN01000001">
    <property type="protein sequence ID" value="TQC54203.1"/>
    <property type="molecule type" value="Genomic_DNA"/>
</dbReference>
<keyword evidence="2" id="KW-0808">Transferase</keyword>
<sequence>MIRKAHKDEYNSLMEFLQLDSDNNFFLIGDLETFGIESKIHCYYVYEIANKIAAVLLRFNQTFLYFDPNNKLSWDQIINFASEHKLNNINISEKMFIHNQQHYMSNSSFVIHKQYLAKLTQKTSIDTSGVVKAQREDIENIVKSRLTIAEFKDFFNTFDKEMQLYLEAYDAGVSNPFIIKDKNNTVLSCATVQINVTDRAFIGGVYTIDSHRKQGLASKTVAALANWIIEQNKTPMLFYHNEKAGRIYQNLGFKNIGILYTIVINY</sequence>
<dbReference type="AlphaFoldDB" id="A0A507SY96"/>
<dbReference type="Gene3D" id="3.40.630.30">
    <property type="match status" value="1"/>
</dbReference>
<feature type="domain" description="N-acetyltransferase" evidence="1">
    <location>
        <begin position="128"/>
        <end position="266"/>
    </location>
</feature>
<dbReference type="SUPFAM" id="SSF55729">
    <property type="entry name" value="Acyl-CoA N-acyltransferases (Nat)"/>
    <property type="match status" value="1"/>
</dbReference>
<accession>A0A507SY96</accession>
<reference evidence="2 3" key="1">
    <citation type="submission" date="2019-03" db="EMBL/GenBank/DDBJ databases">
        <title>Characterization of a novel Mycoplasma cynos real-time PCR assay.</title>
        <authorList>
            <person name="Tallmadge R.L."/>
            <person name="Mitchell P.K."/>
            <person name="Goodman L."/>
        </authorList>
    </citation>
    <scope>NUCLEOTIDE SEQUENCE [LARGE SCALE GENOMIC DNA]</scope>
    <source>
        <strain evidence="2 3">1642</strain>
    </source>
</reference>
<dbReference type="PROSITE" id="PS51186">
    <property type="entry name" value="GNAT"/>
    <property type="match status" value="1"/>
</dbReference>
<name>A0A507SY96_9BACT</name>
<dbReference type="Proteomes" id="UP000320801">
    <property type="component" value="Unassembled WGS sequence"/>
</dbReference>
<dbReference type="RefSeq" id="WP_141483615.1">
    <property type="nucleotide sequence ID" value="NZ_SMDN01000001.1"/>
</dbReference>